<evidence type="ECO:0000313" key="2">
    <source>
        <dbReference type="Proteomes" id="UP001589789"/>
    </source>
</evidence>
<protein>
    <submittedName>
        <fullName evidence="1">PbsX family transcriptional regulator</fullName>
    </submittedName>
</protein>
<reference evidence="1 2" key="1">
    <citation type="submission" date="2024-09" db="EMBL/GenBank/DDBJ databases">
        <authorList>
            <person name="Sun Q."/>
            <person name="Mori K."/>
        </authorList>
    </citation>
    <scope>NUCLEOTIDE SEQUENCE [LARGE SCALE GENOMIC DNA]</scope>
    <source>
        <strain evidence="1 2">CCM 7468</strain>
    </source>
</reference>
<keyword evidence="2" id="KW-1185">Reference proteome</keyword>
<comment type="caution">
    <text evidence="1">The sequence shown here is derived from an EMBL/GenBank/DDBJ whole genome shotgun (WGS) entry which is preliminary data.</text>
</comment>
<organism evidence="1 2">
    <name type="scientific">Muricoccus vinaceus</name>
    <dbReference type="NCBI Taxonomy" id="424704"/>
    <lineage>
        <taxon>Bacteria</taxon>
        <taxon>Pseudomonadati</taxon>
        <taxon>Pseudomonadota</taxon>
        <taxon>Alphaproteobacteria</taxon>
        <taxon>Acetobacterales</taxon>
        <taxon>Roseomonadaceae</taxon>
        <taxon>Muricoccus</taxon>
    </lineage>
</organism>
<name>A0ABV6IVG6_9PROT</name>
<dbReference type="EMBL" id="JBHLVZ010000067">
    <property type="protein sequence ID" value="MFC0387605.1"/>
    <property type="molecule type" value="Genomic_DNA"/>
</dbReference>
<dbReference type="Gene3D" id="2.10.260.10">
    <property type="match status" value="1"/>
</dbReference>
<sequence>MPDVVTKPSKVAQWGNSAAVRLAAATLETAHFRLEDPVDVIARDGEIVIRKQRPRVTMAELLARFDPEKHRHSLQFDVEPAGTETQ</sequence>
<gene>
    <name evidence="1" type="ORF">ACFFIC_18950</name>
</gene>
<dbReference type="SUPFAM" id="SSF89447">
    <property type="entry name" value="AbrB/MazE/MraZ-like"/>
    <property type="match status" value="1"/>
</dbReference>
<dbReference type="InterPro" id="IPR037914">
    <property type="entry name" value="SpoVT-AbrB_sf"/>
</dbReference>
<dbReference type="RefSeq" id="WP_377053220.1">
    <property type="nucleotide sequence ID" value="NZ_JBHLVZ010000067.1"/>
</dbReference>
<dbReference type="Proteomes" id="UP001589789">
    <property type="component" value="Unassembled WGS sequence"/>
</dbReference>
<accession>A0ABV6IVG6</accession>
<evidence type="ECO:0000313" key="1">
    <source>
        <dbReference type="EMBL" id="MFC0387605.1"/>
    </source>
</evidence>
<proteinExistence type="predicted"/>